<dbReference type="InterPro" id="IPR011763">
    <property type="entry name" value="COA_CT_C"/>
</dbReference>
<evidence type="ECO:0000256" key="3">
    <source>
        <dbReference type="SAM" id="Coils"/>
    </source>
</evidence>
<gene>
    <name evidence="6" type="ORF">DWB85_12705</name>
</gene>
<dbReference type="PROSITE" id="PS50989">
    <property type="entry name" value="COA_CT_CTER"/>
    <property type="match status" value="1"/>
</dbReference>
<dbReference type="InterPro" id="IPR029045">
    <property type="entry name" value="ClpP/crotonase-like_dom_sf"/>
</dbReference>
<name>A0A3L7DVQ0_9GAMM</name>
<dbReference type="AlphaFoldDB" id="A0A3L7DVQ0"/>
<dbReference type="OrthoDB" id="9803706at2"/>
<dbReference type="InterPro" id="IPR034733">
    <property type="entry name" value="AcCoA_carboxyl_beta"/>
</dbReference>
<keyword evidence="7" id="KW-1185">Reference proteome</keyword>
<comment type="caution">
    <text evidence="6">The sequence shown here is derived from an EMBL/GenBank/DDBJ whole genome shotgun (WGS) entry which is preliminary data.</text>
</comment>
<dbReference type="GO" id="GO:0004485">
    <property type="term" value="F:methylcrotonoyl-CoA carboxylase activity"/>
    <property type="evidence" value="ECO:0007669"/>
    <property type="project" value="TreeGrafter"/>
</dbReference>
<keyword evidence="3" id="KW-0175">Coiled coil</keyword>
<dbReference type="FunFam" id="3.90.226.10:FF:000007">
    <property type="entry name" value="Methylcrotonoyl-CoA carboxylase subunit beta"/>
    <property type="match status" value="1"/>
</dbReference>
<dbReference type="PROSITE" id="PS50980">
    <property type="entry name" value="COA_CT_NTER"/>
    <property type="match status" value="1"/>
</dbReference>
<evidence type="ECO:0000259" key="5">
    <source>
        <dbReference type="PROSITE" id="PS50989"/>
    </source>
</evidence>
<dbReference type="RefSeq" id="WP_117955209.1">
    <property type="nucleotide sequence ID" value="NZ_QRAN01000013.1"/>
</dbReference>
<organism evidence="6 7">
    <name type="scientific">Seongchinamella sediminis</name>
    <dbReference type="NCBI Taxonomy" id="2283635"/>
    <lineage>
        <taxon>Bacteria</taxon>
        <taxon>Pseudomonadati</taxon>
        <taxon>Pseudomonadota</taxon>
        <taxon>Gammaproteobacteria</taxon>
        <taxon>Cellvibrionales</taxon>
        <taxon>Halieaceae</taxon>
        <taxon>Seongchinamella</taxon>
    </lineage>
</organism>
<dbReference type="Pfam" id="PF01039">
    <property type="entry name" value="Carboxyl_trans"/>
    <property type="match status" value="1"/>
</dbReference>
<feature type="domain" description="CoA carboxyltransferase C-terminal" evidence="5">
    <location>
        <begin position="282"/>
        <end position="528"/>
    </location>
</feature>
<dbReference type="PANTHER" id="PTHR22855:SF13">
    <property type="entry name" value="METHYLCROTONOYL-COA CARBOXYLASE BETA CHAIN, MITOCHONDRIAL"/>
    <property type="match status" value="1"/>
</dbReference>
<dbReference type="GO" id="GO:0006552">
    <property type="term" value="P:L-leucine catabolic process"/>
    <property type="evidence" value="ECO:0007669"/>
    <property type="project" value="TreeGrafter"/>
</dbReference>
<accession>A0A3L7DVQ0</accession>
<dbReference type="GO" id="GO:1905202">
    <property type="term" value="C:methylcrotonoyl-CoA carboxylase complex"/>
    <property type="evidence" value="ECO:0007669"/>
    <property type="project" value="TreeGrafter"/>
</dbReference>
<evidence type="ECO:0000256" key="1">
    <source>
        <dbReference type="ARBA" id="ARBA00006102"/>
    </source>
</evidence>
<dbReference type="EMBL" id="QRAN01000013">
    <property type="protein sequence ID" value="RLQ21384.1"/>
    <property type="molecule type" value="Genomic_DNA"/>
</dbReference>
<dbReference type="SUPFAM" id="SSF52096">
    <property type="entry name" value="ClpP/crotonase"/>
    <property type="match status" value="2"/>
</dbReference>
<evidence type="ECO:0000313" key="6">
    <source>
        <dbReference type="EMBL" id="RLQ21384.1"/>
    </source>
</evidence>
<feature type="coiled-coil region" evidence="3">
    <location>
        <begin position="12"/>
        <end position="39"/>
    </location>
</feature>
<protein>
    <submittedName>
        <fullName evidence="6">Methylcrotonoyl-CoA carboxylase</fullName>
    </submittedName>
</protein>
<proteinExistence type="inferred from homology"/>
<dbReference type="PANTHER" id="PTHR22855">
    <property type="entry name" value="ACETYL, PROPIONYL, PYRUVATE, AND GLUTACONYL CARBOXYLASE-RELATED"/>
    <property type="match status" value="1"/>
</dbReference>
<reference evidence="6 7" key="1">
    <citation type="submission" date="2018-07" db="EMBL/GenBank/DDBJ databases">
        <title>Halioglobus sp. genome submission.</title>
        <authorList>
            <person name="Ye M.-Q."/>
            <person name="Du Z.-J."/>
        </authorList>
    </citation>
    <scope>NUCLEOTIDE SEQUENCE [LARGE SCALE GENOMIC DNA]</scope>
    <source>
        <strain evidence="6 7">U0301</strain>
    </source>
</reference>
<evidence type="ECO:0000313" key="7">
    <source>
        <dbReference type="Proteomes" id="UP000265509"/>
    </source>
</evidence>
<dbReference type="Proteomes" id="UP000265509">
    <property type="component" value="Unassembled WGS sequence"/>
</dbReference>
<feature type="domain" description="CoA carboxyltransferase N-terminal" evidence="4">
    <location>
        <begin position="22"/>
        <end position="279"/>
    </location>
</feature>
<evidence type="ECO:0000259" key="4">
    <source>
        <dbReference type="PROSITE" id="PS50980"/>
    </source>
</evidence>
<dbReference type="FunFam" id="3.90.226.10:FF:000004">
    <property type="entry name" value="Methylcrotonoyl-CoA carboxylase beta chain"/>
    <property type="match status" value="1"/>
</dbReference>
<dbReference type="InterPro" id="IPR045190">
    <property type="entry name" value="MCCB/AccD1-like"/>
</dbReference>
<dbReference type="InterPro" id="IPR011762">
    <property type="entry name" value="COA_CT_N"/>
</dbReference>
<comment type="similarity">
    <text evidence="1">Belongs to the AccD/PCCB family.</text>
</comment>
<comment type="pathway">
    <text evidence="2">Amino-acid degradation; L-leucine degradation.</text>
</comment>
<sequence>MPVIKSKVNVRAAEYAENAAHMQAQVDDLRAKLEAIKQGGGEKSCARHVSRGKLLPRDRVAGLLDPGSPFLELSQLAGYELYGDDVVNAGGVIAGIGRVQGQECVIVANDATIKGGTYYPITVKKHLRAQTIAEENNLPCIYLVDSGGANLPHQDEIFPDRDHFGHIFFNQAQMSSKGIPQIAVVMGSCTAGGAYIPAMADESIIVKEQGTVFLGGPPLVKAATGEDVSAEELGGGDVHTRISGVADHLAQNDHHALQLARQSVGRLNRVKRVTLDVAQAVPPLYEASEIYGLIPRDARQPYDVREVIARIVDGSELDEFKALYGTTLVCGFARIHGYPVGIVANNGILFGESAEKGAHFVELCAQRKIPLVFLQNITGFMVGKQYEHGGIAKHGAKMVTAVATAAVPKFTVLIGGSFGAGNYGMCGRAYDPRFLFMWPNARISVMGGEQAAGVLSRIKRDQIEGQGGEWSEQEEAAFKQPIIDSYEHQGHPYYASARLWDDGVIDPAETRTVLGLAISASLNQAIGETRFGVFRM</sequence>
<evidence type="ECO:0000256" key="2">
    <source>
        <dbReference type="ARBA" id="ARBA00046317"/>
    </source>
</evidence>
<dbReference type="Gene3D" id="3.90.226.10">
    <property type="entry name" value="2-enoyl-CoA Hydratase, Chain A, domain 1"/>
    <property type="match status" value="2"/>
</dbReference>